<feature type="transmembrane region" description="Helical" evidence="1">
    <location>
        <begin position="352"/>
        <end position="379"/>
    </location>
</feature>
<feature type="transmembrane region" description="Helical" evidence="1">
    <location>
        <begin position="206"/>
        <end position="225"/>
    </location>
</feature>
<feature type="transmembrane region" description="Helical" evidence="1">
    <location>
        <begin position="122"/>
        <end position="141"/>
    </location>
</feature>
<reference evidence="3" key="2">
    <citation type="submission" date="2014-09" db="EMBL/GenBank/DDBJ databases">
        <authorList>
            <consortium name="NBRP consortium"/>
            <person name="Sawabe T."/>
            <person name="Meirelles P."/>
            <person name="Nakanishi M."/>
            <person name="Sayaka M."/>
            <person name="Hattori M."/>
            <person name="Ohkuma M."/>
        </authorList>
    </citation>
    <scope>NUCLEOTIDE SEQUENCE [LARGE SCALE GENOMIC DNA]</scope>
    <source>
        <strain evidence="3">JCM 19239</strain>
    </source>
</reference>
<keyword evidence="1" id="KW-0472">Membrane</keyword>
<organism evidence="2 3">
    <name type="scientific">Vibrio variabilis</name>
    <dbReference type="NCBI Taxonomy" id="990271"/>
    <lineage>
        <taxon>Bacteria</taxon>
        <taxon>Pseudomonadati</taxon>
        <taxon>Pseudomonadota</taxon>
        <taxon>Gammaproteobacteria</taxon>
        <taxon>Vibrionales</taxon>
        <taxon>Vibrionaceae</taxon>
        <taxon>Vibrio</taxon>
    </lineage>
</organism>
<accession>A0ABQ0JHX8</accession>
<comment type="caution">
    <text evidence="2">The sequence shown here is derived from an EMBL/GenBank/DDBJ whole genome shotgun (WGS) entry which is preliminary data.</text>
</comment>
<dbReference type="InterPro" id="IPR004711">
    <property type="entry name" value="Benzoate_Transporter"/>
</dbReference>
<feature type="transmembrane region" description="Helical" evidence="1">
    <location>
        <begin position="45"/>
        <end position="65"/>
    </location>
</feature>
<feature type="transmembrane region" description="Helical" evidence="1">
    <location>
        <begin position="322"/>
        <end position="340"/>
    </location>
</feature>
<sequence length="390" mass="41548">MSQNISTLHHITAGFTAVLVGYTSSVVIILQAATAAGASPAQIESWLLALGVTMGVTSIGFSWYYKMPILTAWSTPGAAILVSSAAEYDMSALIGAFVVSGLMIVITGLVSPLARALQRIPTPLATAMLGAILLPFCVRAFEPAMTTPYAFLWMFLTFIASKRFVPKYTMLLLLVVGCALAFSADGESFSNPELSIAQASWVTPMFDWSAMLNISLPLYIVTMLSQNLPGVAMMKSYQYETPVKPVLVGTGLANVLSAPFGGFSVNLAAISAAICMNDDVDSDKSKRYKAVIWAGVFYLIAGLLASVVVSMFLAFPKEITHMLAGFALLGTLMMCLQSAFDAPDYREPALLVLVVTLSGVTILGINATLWGLIVGWGYASLFSDNKIKGH</sequence>
<evidence type="ECO:0000256" key="1">
    <source>
        <dbReference type="SAM" id="Phobius"/>
    </source>
</evidence>
<evidence type="ECO:0000313" key="3">
    <source>
        <dbReference type="Proteomes" id="UP000029223"/>
    </source>
</evidence>
<keyword evidence="3" id="KW-1185">Reference proteome</keyword>
<dbReference type="Pfam" id="PF03594">
    <property type="entry name" value="BenE"/>
    <property type="match status" value="1"/>
</dbReference>
<dbReference type="Proteomes" id="UP000029223">
    <property type="component" value="Unassembled WGS sequence"/>
</dbReference>
<dbReference type="EMBL" id="BBMS01000042">
    <property type="protein sequence ID" value="GAL28368.1"/>
    <property type="molecule type" value="Genomic_DNA"/>
</dbReference>
<dbReference type="PANTHER" id="PTHR30199">
    <property type="entry name" value="MFS FAMILY TRANSPORTER, PREDICTED SUBSTRATE BENZOATE"/>
    <property type="match status" value="1"/>
</dbReference>
<protein>
    <submittedName>
        <fullName evidence="2">Benzoate transport protein</fullName>
    </submittedName>
</protein>
<feature type="transmembrane region" description="Helical" evidence="1">
    <location>
        <begin position="12"/>
        <end position="33"/>
    </location>
</feature>
<proteinExistence type="predicted"/>
<dbReference type="PANTHER" id="PTHR30199:SF0">
    <property type="entry name" value="INNER MEMBRANE PROTEIN YDCO"/>
    <property type="match status" value="1"/>
</dbReference>
<gene>
    <name evidence="2" type="ORF">JCM19239_2198</name>
</gene>
<feature type="transmembrane region" description="Helical" evidence="1">
    <location>
        <begin position="170"/>
        <end position="186"/>
    </location>
</feature>
<feature type="transmembrane region" description="Helical" evidence="1">
    <location>
        <begin position="90"/>
        <end position="110"/>
    </location>
</feature>
<feature type="transmembrane region" description="Helical" evidence="1">
    <location>
        <begin position="246"/>
        <end position="270"/>
    </location>
</feature>
<name>A0ABQ0JHX8_9VIBR</name>
<dbReference type="NCBIfam" id="TIGR00843">
    <property type="entry name" value="benE"/>
    <property type="match status" value="1"/>
</dbReference>
<keyword evidence="1" id="KW-0812">Transmembrane</keyword>
<feature type="transmembrane region" description="Helical" evidence="1">
    <location>
        <begin position="290"/>
        <end position="315"/>
    </location>
</feature>
<keyword evidence="1" id="KW-1133">Transmembrane helix</keyword>
<evidence type="ECO:0000313" key="2">
    <source>
        <dbReference type="EMBL" id="GAL28368.1"/>
    </source>
</evidence>
<reference evidence="3" key="1">
    <citation type="submission" date="2014-09" db="EMBL/GenBank/DDBJ databases">
        <title>Vibrio variabilis JCM 19239. (C206) whole genome shotgun sequence.</title>
        <authorList>
            <person name="Sawabe T."/>
            <person name="Meirelles P."/>
            <person name="Nakanishi M."/>
            <person name="Sayaka M."/>
            <person name="Hattori M."/>
            <person name="Ohkuma M."/>
        </authorList>
    </citation>
    <scope>NUCLEOTIDE SEQUENCE [LARGE SCALE GENOMIC DNA]</scope>
    <source>
        <strain evidence="3">JCM 19239</strain>
    </source>
</reference>